<organism evidence="3 4">
    <name type="scientific">Vagococcus allomyrinae</name>
    <dbReference type="NCBI Taxonomy" id="2794353"/>
    <lineage>
        <taxon>Bacteria</taxon>
        <taxon>Bacillati</taxon>
        <taxon>Bacillota</taxon>
        <taxon>Bacilli</taxon>
        <taxon>Lactobacillales</taxon>
        <taxon>Enterococcaceae</taxon>
        <taxon>Vagococcus</taxon>
    </lineage>
</organism>
<name>A0A940SUB6_9ENTE</name>
<keyword evidence="2" id="KW-0732">Signal</keyword>
<reference evidence="3" key="1">
    <citation type="submission" date="2020-12" db="EMBL/GenBank/DDBJ databases">
        <title>Vagococcus allomyrinae sp. nov. and Enterococcus lavae sp. nov., isolated from the larvae of Allomyrina dichotoma.</title>
        <authorList>
            <person name="Lee S.D."/>
        </authorList>
    </citation>
    <scope>NUCLEOTIDE SEQUENCE</scope>
    <source>
        <strain evidence="3">BWB3-3</strain>
    </source>
</reference>
<accession>A0A940SUB6</accession>
<evidence type="ECO:0000256" key="1">
    <source>
        <dbReference type="SAM" id="MobiDB-lite"/>
    </source>
</evidence>
<dbReference type="Proteomes" id="UP000674938">
    <property type="component" value="Unassembled WGS sequence"/>
</dbReference>
<feature type="region of interest" description="Disordered" evidence="1">
    <location>
        <begin position="24"/>
        <end position="51"/>
    </location>
</feature>
<dbReference type="PROSITE" id="PS51257">
    <property type="entry name" value="PROKAR_LIPOPROTEIN"/>
    <property type="match status" value="1"/>
</dbReference>
<evidence type="ECO:0000313" key="3">
    <source>
        <dbReference type="EMBL" id="MBP1044127.1"/>
    </source>
</evidence>
<gene>
    <name evidence="3" type="ORF">I6N95_24250</name>
</gene>
<comment type="caution">
    <text evidence="3">The sequence shown here is derived from an EMBL/GenBank/DDBJ whole genome shotgun (WGS) entry which is preliminary data.</text>
</comment>
<keyword evidence="4" id="KW-1185">Reference proteome</keyword>
<evidence type="ECO:0008006" key="5">
    <source>
        <dbReference type="Google" id="ProtNLM"/>
    </source>
</evidence>
<evidence type="ECO:0000256" key="2">
    <source>
        <dbReference type="SAM" id="SignalP"/>
    </source>
</evidence>
<dbReference type="AlphaFoldDB" id="A0A940SUB6"/>
<protein>
    <recommendedName>
        <fullName evidence="5">Lipoprotein</fullName>
    </recommendedName>
</protein>
<sequence>MKRKIWLFSVLVAAVVSLTACGSGNTAQEGSSSEVSSVKDSSAASSASSEVEEQAVIKGVLKEDVTVDGENVSFLITEVEGVDDPQEIAKGINEEGVILNVASKQVEGEFNAADFSKGQVIEVTLAANPIMTRSLPPQIPGASIISIKKQ</sequence>
<proteinExistence type="predicted"/>
<feature type="compositionally biased region" description="Low complexity" evidence="1">
    <location>
        <begin position="31"/>
        <end position="49"/>
    </location>
</feature>
<feature type="signal peptide" evidence="2">
    <location>
        <begin position="1"/>
        <end position="22"/>
    </location>
</feature>
<dbReference type="RefSeq" id="WP_209532333.1">
    <property type="nucleotide sequence ID" value="NZ_JAEEGA010000022.1"/>
</dbReference>
<feature type="chain" id="PRO_5038453125" description="Lipoprotein" evidence="2">
    <location>
        <begin position="23"/>
        <end position="150"/>
    </location>
</feature>
<evidence type="ECO:0000313" key="4">
    <source>
        <dbReference type="Proteomes" id="UP000674938"/>
    </source>
</evidence>
<dbReference type="EMBL" id="JAEEGA010000022">
    <property type="protein sequence ID" value="MBP1044127.1"/>
    <property type="molecule type" value="Genomic_DNA"/>
</dbReference>